<dbReference type="GO" id="GO:0006508">
    <property type="term" value="P:proteolysis"/>
    <property type="evidence" value="ECO:0007669"/>
    <property type="project" value="UniProtKB-KW"/>
</dbReference>
<gene>
    <name evidence="8" type="primary">pepA</name>
    <name evidence="11" type="ORF">CIG75_16280</name>
</gene>
<dbReference type="KEGG" id="tab:CIG75_16280"/>
<evidence type="ECO:0000256" key="5">
    <source>
        <dbReference type="ARBA" id="ARBA00022670"/>
    </source>
</evidence>
<comment type="function">
    <text evidence="7 8">Presumably involved in the processing and regular turnover of intracellular proteins. Catalyzes the removal of unsubstituted N-terminal amino acids from various peptides.</text>
</comment>
<evidence type="ECO:0000256" key="2">
    <source>
        <dbReference type="ARBA" id="ARBA00000967"/>
    </source>
</evidence>
<feature type="binding site" evidence="8">
    <location>
        <position position="252"/>
    </location>
    <ligand>
        <name>Mn(2+)</name>
        <dbReference type="ChEBI" id="CHEBI:29035"/>
        <label>2</label>
    </ligand>
</feature>
<keyword evidence="6 8" id="KW-0378">Hydrolase</keyword>
<reference evidence="11 12" key="1">
    <citation type="journal article" date="2015" name="Int. J. Syst. Evol. Microbiol.">
        <title>Tumebacillus algifaecis sp. nov., isolated from decomposing algal scum.</title>
        <authorList>
            <person name="Wu Y.F."/>
            <person name="Zhang B."/>
            <person name="Xing P."/>
            <person name="Wu Q.L."/>
            <person name="Liu S.J."/>
        </authorList>
    </citation>
    <scope>NUCLEOTIDE SEQUENCE [LARGE SCALE GENOMIC DNA]</scope>
    <source>
        <strain evidence="11 12">THMBR28</strain>
    </source>
</reference>
<evidence type="ECO:0000256" key="3">
    <source>
        <dbReference type="ARBA" id="ARBA00009528"/>
    </source>
</evidence>
<dbReference type="EC" id="3.4.11.10" evidence="8"/>
<comment type="subcellular location">
    <subcellularLocation>
        <location evidence="8">Cytoplasm</location>
    </subcellularLocation>
</comment>
<comment type="catalytic activity">
    <reaction evidence="2 8">
        <text>Release of an N-terminal amino acid, preferentially leucine, but not glutamic or aspartic acids.</text>
        <dbReference type="EC" id="3.4.11.10"/>
    </reaction>
</comment>
<keyword evidence="8" id="KW-0479">Metal-binding</keyword>
<dbReference type="EC" id="3.4.11.1" evidence="8"/>
<dbReference type="PANTHER" id="PTHR11963:SF23">
    <property type="entry name" value="CYTOSOL AMINOPEPTIDASE"/>
    <property type="match status" value="1"/>
</dbReference>
<evidence type="ECO:0000313" key="12">
    <source>
        <dbReference type="Proteomes" id="UP000214688"/>
    </source>
</evidence>
<evidence type="ECO:0000256" key="7">
    <source>
        <dbReference type="ARBA" id="ARBA00049972"/>
    </source>
</evidence>
<feature type="domain" description="Cytosol aminopeptidase" evidence="9">
    <location>
        <begin position="170"/>
        <end position="476"/>
    </location>
</feature>
<keyword evidence="8" id="KW-0963">Cytoplasm</keyword>
<feature type="binding site" evidence="8">
    <location>
        <position position="334"/>
    </location>
    <ligand>
        <name>Mn(2+)</name>
        <dbReference type="ChEBI" id="CHEBI:29035"/>
        <label>1</label>
    </ligand>
</feature>
<dbReference type="AlphaFoldDB" id="A0A223D4K1"/>
<feature type="active site" evidence="8">
    <location>
        <position position="338"/>
    </location>
</feature>
<dbReference type="InterPro" id="IPR008283">
    <property type="entry name" value="Peptidase_M17_N"/>
</dbReference>
<dbReference type="CDD" id="cd00433">
    <property type="entry name" value="Peptidase_M17"/>
    <property type="match status" value="1"/>
</dbReference>
<protein>
    <recommendedName>
        <fullName evidence="8">Probable cytosol aminopeptidase</fullName>
        <ecNumber evidence="8">3.4.11.1</ecNumber>
    </recommendedName>
    <alternativeName>
        <fullName evidence="8">Leucine aminopeptidase</fullName>
        <shortName evidence="8">LAP</shortName>
        <ecNumber evidence="8">3.4.11.10</ecNumber>
    </alternativeName>
    <alternativeName>
        <fullName evidence="8">Leucyl aminopeptidase</fullName>
    </alternativeName>
</protein>
<dbReference type="InterPro" id="IPR011356">
    <property type="entry name" value="Leucine_aapep/pepB"/>
</dbReference>
<dbReference type="PANTHER" id="PTHR11963">
    <property type="entry name" value="LEUCINE AMINOPEPTIDASE-RELATED"/>
    <property type="match status" value="1"/>
</dbReference>
<dbReference type="GO" id="GO:0070006">
    <property type="term" value="F:metalloaminopeptidase activity"/>
    <property type="evidence" value="ECO:0007669"/>
    <property type="project" value="InterPro"/>
</dbReference>
<evidence type="ECO:0000259" key="10">
    <source>
        <dbReference type="Pfam" id="PF02789"/>
    </source>
</evidence>
<dbReference type="Pfam" id="PF02789">
    <property type="entry name" value="Peptidase_M17_N"/>
    <property type="match status" value="1"/>
</dbReference>
<feature type="binding site" evidence="8">
    <location>
        <position position="257"/>
    </location>
    <ligand>
        <name>Mn(2+)</name>
        <dbReference type="ChEBI" id="CHEBI:29035"/>
        <label>2</label>
    </ligand>
</feature>
<name>A0A223D4K1_9BACL</name>
<feature type="binding site" evidence="8">
    <location>
        <position position="336"/>
    </location>
    <ligand>
        <name>Mn(2+)</name>
        <dbReference type="ChEBI" id="CHEBI:29035"/>
        <label>2</label>
    </ligand>
</feature>
<feature type="active site" evidence="8">
    <location>
        <position position="264"/>
    </location>
</feature>
<dbReference type="InterPro" id="IPR023042">
    <property type="entry name" value="Peptidase_M17_leu_NH2_pept"/>
</dbReference>
<dbReference type="PRINTS" id="PR00481">
    <property type="entry name" value="LAMNOPPTDASE"/>
</dbReference>
<dbReference type="Proteomes" id="UP000214688">
    <property type="component" value="Chromosome"/>
</dbReference>
<dbReference type="NCBIfam" id="NF002073">
    <property type="entry name" value="PRK00913.1-2"/>
    <property type="match status" value="1"/>
</dbReference>
<keyword evidence="5 8" id="KW-0645">Protease</keyword>
<feature type="binding site" evidence="8">
    <location>
        <position position="275"/>
    </location>
    <ligand>
        <name>Mn(2+)</name>
        <dbReference type="ChEBI" id="CHEBI:29035"/>
        <label>2</label>
    </ligand>
</feature>
<dbReference type="SUPFAM" id="SSF52949">
    <property type="entry name" value="Macro domain-like"/>
    <property type="match status" value="1"/>
</dbReference>
<dbReference type="HAMAP" id="MF_00181">
    <property type="entry name" value="Cytosol_peptidase_M17"/>
    <property type="match status" value="1"/>
</dbReference>
<dbReference type="SUPFAM" id="SSF53187">
    <property type="entry name" value="Zn-dependent exopeptidases"/>
    <property type="match status" value="1"/>
</dbReference>
<accession>A0A223D4K1</accession>
<dbReference type="GO" id="GO:0005737">
    <property type="term" value="C:cytoplasm"/>
    <property type="evidence" value="ECO:0007669"/>
    <property type="project" value="UniProtKB-SubCell"/>
</dbReference>
<feature type="binding site" evidence="8">
    <location>
        <position position="336"/>
    </location>
    <ligand>
        <name>Mn(2+)</name>
        <dbReference type="ChEBI" id="CHEBI:29035"/>
        <label>1</label>
    </ligand>
</feature>
<evidence type="ECO:0000256" key="8">
    <source>
        <dbReference type="HAMAP-Rule" id="MF_00181"/>
    </source>
</evidence>
<comment type="catalytic activity">
    <reaction evidence="1 8">
        <text>Release of an N-terminal amino acid, Xaa-|-Yaa-, in which Xaa is preferably Leu, but may be other amino acids including Pro although not Arg or Lys, and Yaa may be Pro. Amino acid amides and methyl esters are also readily hydrolyzed, but rates on arylamides are exceedingly low.</text>
        <dbReference type="EC" id="3.4.11.1"/>
    </reaction>
</comment>
<organism evidence="11 12">
    <name type="scientific">Tumebacillus algifaecis</name>
    <dbReference type="NCBI Taxonomy" id="1214604"/>
    <lineage>
        <taxon>Bacteria</taxon>
        <taxon>Bacillati</taxon>
        <taxon>Bacillota</taxon>
        <taxon>Bacilli</taxon>
        <taxon>Bacillales</taxon>
        <taxon>Alicyclobacillaceae</taxon>
        <taxon>Tumebacillus</taxon>
    </lineage>
</organism>
<comment type="cofactor">
    <cofactor evidence="8">
        <name>Mn(2+)</name>
        <dbReference type="ChEBI" id="CHEBI:29035"/>
    </cofactor>
    <text evidence="8">Binds 2 manganese ions per subunit.</text>
</comment>
<dbReference type="InterPro" id="IPR000819">
    <property type="entry name" value="Peptidase_M17_C"/>
</dbReference>
<feature type="binding site" evidence="8">
    <location>
        <position position="257"/>
    </location>
    <ligand>
        <name>Mn(2+)</name>
        <dbReference type="ChEBI" id="CHEBI:29035"/>
        <label>1</label>
    </ligand>
</feature>
<feature type="domain" description="Peptidase M17 leucyl aminopeptidase N-terminal" evidence="10">
    <location>
        <begin position="21"/>
        <end position="137"/>
    </location>
</feature>
<sequence length="484" mass="51439">MVNLHVHKHTDLKTIAADSLVVFYAETSVLPTELTALDEVLGGELQGLFADGEATGKANSVTHVRTNGRIAAKHLYLVGVGKADKVNAEVVRKAAGTVSRSVRGESVAVSALTCAYAGAITEGLLMGRYVYHNHKSEPEADKRYTTLHVYAETDVSAAVEAAHFDAEAVNLARDLTNTPANLLDPVIFADKAVELGTEVGLEVEVLDEEKLQELGLNLLWSVGKGSEIPPRLVVLRYNGAPDSKEVLGIVGKGVTFDTGGYIIKPETGMGDMKTDMGGAACVLGAMRSIAQRKLNVNAIGILTLAENMISGSAFKPGDVAVAFNGKTVEMIDTDCEGRLVMADGIAYVKHLGATKIVDTATLTGAVVVVLGSEAASLYGNDDQWVEEVKQAGAEVGERLFPLPNYPEYQKLIESSIADYINYSYRNAASIAGGVFLAAFADDVPFVHIDMANVSRAKKTSGYTIEEATGFSTRSLIKVAERLAK</sequence>
<evidence type="ECO:0000313" key="11">
    <source>
        <dbReference type="EMBL" id="ASS76353.1"/>
    </source>
</evidence>
<comment type="similarity">
    <text evidence="3 8">Belongs to the peptidase M17 family.</text>
</comment>
<dbReference type="EMBL" id="CP022657">
    <property type="protein sequence ID" value="ASS76353.1"/>
    <property type="molecule type" value="Genomic_DNA"/>
</dbReference>
<proteinExistence type="inferred from homology"/>
<dbReference type="Gene3D" id="3.40.630.10">
    <property type="entry name" value="Zn peptidases"/>
    <property type="match status" value="1"/>
</dbReference>
<dbReference type="Gene3D" id="3.40.220.10">
    <property type="entry name" value="Leucine Aminopeptidase, subunit E, domain 1"/>
    <property type="match status" value="1"/>
</dbReference>
<dbReference type="InterPro" id="IPR043472">
    <property type="entry name" value="Macro_dom-like"/>
</dbReference>
<evidence type="ECO:0000256" key="1">
    <source>
        <dbReference type="ARBA" id="ARBA00000135"/>
    </source>
</evidence>
<evidence type="ECO:0000256" key="4">
    <source>
        <dbReference type="ARBA" id="ARBA00022438"/>
    </source>
</evidence>
<dbReference type="Pfam" id="PF00883">
    <property type="entry name" value="Peptidase_M17"/>
    <property type="match status" value="1"/>
</dbReference>
<dbReference type="GO" id="GO:0030145">
    <property type="term" value="F:manganese ion binding"/>
    <property type="evidence" value="ECO:0007669"/>
    <property type="project" value="UniProtKB-UniRule"/>
</dbReference>
<keyword evidence="12" id="KW-1185">Reference proteome</keyword>
<keyword evidence="4 8" id="KW-0031">Aminopeptidase</keyword>
<keyword evidence="8" id="KW-0464">Manganese</keyword>
<evidence type="ECO:0000256" key="6">
    <source>
        <dbReference type="ARBA" id="ARBA00022801"/>
    </source>
</evidence>
<evidence type="ECO:0000259" key="9">
    <source>
        <dbReference type="Pfam" id="PF00883"/>
    </source>
</evidence>